<keyword evidence="2" id="KW-1185">Reference proteome</keyword>
<proteinExistence type="predicted"/>
<comment type="caution">
    <text evidence="1">The sequence shown here is derived from an EMBL/GenBank/DDBJ whole genome shotgun (WGS) entry which is preliminary data.</text>
</comment>
<organism evidence="1 2">
    <name type="scientific">Nitratireductor aestuarii</name>
    <dbReference type="NCBI Taxonomy" id="1735103"/>
    <lineage>
        <taxon>Bacteria</taxon>
        <taxon>Pseudomonadati</taxon>
        <taxon>Pseudomonadota</taxon>
        <taxon>Alphaproteobacteria</taxon>
        <taxon>Hyphomicrobiales</taxon>
        <taxon>Phyllobacteriaceae</taxon>
        <taxon>Nitratireductor</taxon>
    </lineage>
</organism>
<sequence>MPEHDQQNATLARRINRPVPEVALDHPQVDRAFIGSLVRAFYGKVRRDERLGSIFESEIGDHWEPHLEKMTDFWCAVILKNGAYNGRPVPAHMKLKQVVPEDFQIWLGLFRETVGERCEPDVAEVFIERAERIAQSLQLAMFFRLPAAGIRPE</sequence>
<dbReference type="InterPro" id="IPR012292">
    <property type="entry name" value="Globin/Proto"/>
</dbReference>
<dbReference type="CDD" id="cd08916">
    <property type="entry name" value="TrHb3_P"/>
    <property type="match status" value="1"/>
</dbReference>
<accession>A0A916RTY7</accession>
<evidence type="ECO:0000313" key="1">
    <source>
        <dbReference type="EMBL" id="GGA66109.1"/>
    </source>
</evidence>
<evidence type="ECO:0008006" key="3">
    <source>
        <dbReference type="Google" id="ProtNLM"/>
    </source>
</evidence>
<dbReference type="InterPro" id="IPR009050">
    <property type="entry name" value="Globin-like_sf"/>
</dbReference>
<dbReference type="AlphaFoldDB" id="A0A916RTY7"/>
<dbReference type="GO" id="GO:0019825">
    <property type="term" value="F:oxygen binding"/>
    <property type="evidence" value="ECO:0007669"/>
    <property type="project" value="InterPro"/>
</dbReference>
<dbReference type="SUPFAM" id="SSF46458">
    <property type="entry name" value="Globin-like"/>
    <property type="match status" value="1"/>
</dbReference>
<dbReference type="GO" id="GO:0020037">
    <property type="term" value="F:heme binding"/>
    <property type="evidence" value="ECO:0007669"/>
    <property type="project" value="InterPro"/>
</dbReference>
<dbReference type="Gene3D" id="1.10.490.10">
    <property type="entry name" value="Globins"/>
    <property type="match status" value="1"/>
</dbReference>
<dbReference type="RefSeq" id="WP_188720916.1">
    <property type="nucleotide sequence ID" value="NZ_BMIF01000005.1"/>
</dbReference>
<protein>
    <recommendedName>
        <fullName evidence="3">Hemoglobin</fullName>
    </recommendedName>
</protein>
<evidence type="ECO:0000313" key="2">
    <source>
        <dbReference type="Proteomes" id="UP000636264"/>
    </source>
</evidence>
<reference evidence="1" key="1">
    <citation type="journal article" date="2014" name="Int. J. Syst. Evol. Microbiol.">
        <title>Complete genome sequence of Corynebacterium casei LMG S-19264T (=DSM 44701T), isolated from a smear-ripened cheese.</title>
        <authorList>
            <consortium name="US DOE Joint Genome Institute (JGI-PGF)"/>
            <person name="Walter F."/>
            <person name="Albersmeier A."/>
            <person name="Kalinowski J."/>
            <person name="Ruckert C."/>
        </authorList>
    </citation>
    <scope>NUCLEOTIDE SEQUENCE</scope>
    <source>
        <strain evidence="1">CGMCC 1.15320</strain>
    </source>
</reference>
<dbReference type="EMBL" id="BMIF01000005">
    <property type="protein sequence ID" value="GGA66109.1"/>
    <property type="molecule type" value="Genomic_DNA"/>
</dbReference>
<dbReference type="Proteomes" id="UP000636264">
    <property type="component" value="Unassembled WGS sequence"/>
</dbReference>
<gene>
    <name evidence="1" type="ORF">GCM10011385_20020</name>
</gene>
<reference evidence="1" key="2">
    <citation type="submission" date="2020-09" db="EMBL/GenBank/DDBJ databases">
        <authorList>
            <person name="Sun Q."/>
            <person name="Zhou Y."/>
        </authorList>
    </citation>
    <scope>NUCLEOTIDE SEQUENCE</scope>
    <source>
        <strain evidence="1">CGMCC 1.15320</strain>
    </source>
</reference>
<name>A0A916RTY7_9HYPH</name>